<dbReference type="InterPro" id="IPR046864">
    <property type="entry name" value="VasX_N"/>
</dbReference>
<gene>
    <name evidence="2" type="ORF">NCTC5908_01282</name>
</gene>
<organism evidence="2 3">
    <name type="scientific">Aggregatibacter aphrophilus</name>
    <name type="common">Haemophilus aphrophilus</name>
    <dbReference type="NCBI Taxonomy" id="732"/>
    <lineage>
        <taxon>Bacteria</taxon>
        <taxon>Pseudomonadati</taxon>
        <taxon>Pseudomonadota</taxon>
        <taxon>Gammaproteobacteria</taxon>
        <taxon>Pasteurellales</taxon>
        <taxon>Pasteurellaceae</taxon>
        <taxon>Aggregatibacter</taxon>
    </lineage>
</organism>
<dbReference type="EMBL" id="UFSP01000002">
    <property type="protein sequence ID" value="SSZ29481.1"/>
    <property type="molecule type" value="Genomic_DNA"/>
</dbReference>
<feature type="domain" description="Toxin VasX N-terminal region" evidence="1">
    <location>
        <begin position="21"/>
        <end position="109"/>
    </location>
</feature>
<name>A0A336N5J7_AGGAP</name>
<reference evidence="2 3" key="1">
    <citation type="submission" date="2018-06" db="EMBL/GenBank/DDBJ databases">
        <authorList>
            <consortium name="Pathogen Informatics"/>
            <person name="Doyle S."/>
        </authorList>
    </citation>
    <scope>NUCLEOTIDE SEQUENCE [LARGE SCALE GENOMIC DNA]</scope>
    <source>
        <strain evidence="2 3">NCTC5908</strain>
    </source>
</reference>
<evidence type="ECO:0000259" key="1">
    <source>
        <dbReference type="Pfam" id="PF20249"/>
    </source>
</evidence>
<dbReference type="AlphaFoldDB" id="A0A336N5J7"/>
<dbReference type="Pfam" id="PF20249">
    <property type="entry name" value="VasX_N"/>
    <property type="match status" value="1"/>
</dbReference>
<accession>A0A336N5J7</accession>
<sequence length="152" mass="17515">MTEKKKLEKPGADEAAQVVAPCQKDIRLYPARLTLTDKAFEKIRTEGTAPVLPKGIPTGGDDYDLRRLRDGYIYILAVNAESDCFSITGEAENGQAWYIYDYRNNEINQGFSQKYKAYFYDLINETKKYLHQKTPHKMILMKIKTSLLPRNK</sequence>
<evidence type="ECO:0000313" key="2">
    <source>
        <dbReference type="EMBL" id="SSZ29481.1"/>
    </source>
</evidence>
<proteinExistence type="predicted"/>
<evidence type="ECO:0000313" key="3">
    <source>
        <dbReference type="Proteomes" id="UP000253728"/>
    </source>
</evidence>
<protein>
    <recommendedName>
        <fullName evidence="1">Toxin VasX N-terminal region domain-containing protein</fullName>
    </recommendedName>
</protein>
<dbReference type="Proteomes" id="UP000253728">
    <property type="component" value="Unassembled WGS sequence"/>
</dbReference>